<evidence type="ECO:0000256" key="3">
    <source>
        <dbReference type="ARBA" id="ARBA00022470"/>
    </source>
</evidence>
<accession>A0A8S5T8W9</accession>
<keyword evidence="10" id="KW-1160">Virus entry into host cell</keyword>
<feature type="coiled-coil region" evidence="11">
    <location>
        <begin position="106"/>
        <end position="133"/>
    </location>
</feature>
<evidence type="ECO:0000313" key="12">
    <source>
        <dbReference type="EMBL" id="DAF59423.1"/>
    </source>
</evidence>
<sequence>MADKSKSKFPVVDLSDPQRETAKAVYDRLKSQRDQYTDRAEKNAAMTIPALFPKESDNESTSYLTPNQSVGARGINNLSSKLMLALLPPNSTFFRLTPTDAVVAQLAEQPEQLQEIEKALEKLERRVIRYIETEQIRVTVKEALNQLLVAGNALLFLPPLEGGAKLYRLSNYVLQRDALGKVIQLVTLDTLSFATLPDEIQTLVASDGAQHEATENVAVYTHVYLEADQYLSYQEVNGEIIDGSEQSFPVDKSPWIALRMVKIDGESYGRSYVEEYLGDLESLDVHTEALRNLAAITGHILYLVNPTGITQVRRLTKAKSGAFVPGRVEDVQALQTNKSNDLQVSLQYVQSLEQRLGYVFMLQSAVQRDAERVTAEEIRYLAGELEDTLGGTYSILSQELQLPLVRRIMAQLESMGEIPTLPEKTVEPTITTGLEAIGRGHDLNKLLTLKDIIASTPGSENCLRTNTFIAMCATALGIDTEGLLKTDEEIMQEQQQAMMMQIAQQAASPLAQGFVNANTEQPPQ</sequence>
<keyword evidence="8" id="KW-1171">Viral genome ejection through host cell envelope</keyword>
<keyword evidence="5" id="KW-1188">Viral release from host cell</keyword>
<organism evidence="12">
    <name type="scientific">Caudovirales sp. ctIZM3</name>
    <dbReference type="NCBI Taxonomy" id="2827633"/>
    <lineage>
        <taxon>Viruses</taxon>
        <taxon>Duplodnaviria</taxon>
        <taxon>Heunggongvirae</taxon>
        <taxon>Uroviricota</taxon>
        <taxon>Caudoviricetes</taxon>
    </lineage>
</organism>
<dbReference type="Pfam" id="PF12236">
    <property type="entry name" value="Head-tail_con"/>
    <property type="match status" value="1"/>
</dbReference>
<evidence type="ECO:0000256" key="7">
    <source>
        <dbReference type="ARBA" id="ARBA00022950"/>
    </source>
</evidence>
<evidence type="ECO:0000256" key="4">
    <source>
        <dbReference type="ARBA" id="ARBA00022595"/>
    </source>
</evidence>
<keyword evidence="6" id="KW-0946">Virion</keyword>
<evidence type="ECO:0000256" key="11">
    <source>
        <dbReference type="SAM" id="Coils"/>
    </source>
</evidence>
<comment type="function">
    <text evidence="1">Forms the portal vertex of the capsid. This portal plays critical roles in head assembly, genome packaging, neck/tail attachment, and genome ejection. The portal protein multimerizes as a single ring-shaped homododecamer arranged around a central channel.</text>
</comment>
<evidence type="ECO:0000256" key="5">
    <source>
        <dbReference type="ARBA" id="ARBA00022612"/>
    </source>
</evidence>
<keyword evidence="4" id="KW-1162">Viral penetration into host cytoplasm</keyword>
<dbReference type="InterPro" id="IPR020991">
    <property type="entry name" value="Connector_podovirus"/>
</dbReference>
<keyword evidence="7" id="KW-0118">Viral capsid assembly</keyword>
<evidence type="ECO:0000256" key="1">
    <source>
        <dbReference type="ARBA" id="ARBA00003421"/>
    </source>
</evidence>
<comment type="subcellular location">
    <subcellularLocation>
        <location evidence="2">Virion</location>
    </subcellularLocation>
</comment>
<evidence type="ECO:0000256" key="6">
    <source>
        <dbReference type="ARBA" id="ARBA00022844"/>
    </source>
</evidence>
<proteinExistence type="predicted"/>
<dbReference type="EMBL" id="BK032770">
    <property type="protein sequence ID" value="DAF59423.1"/>
    <property type="molecule type" value="Genomic_DNA"/>
</dbReference>
<keyword evidence="9" id="KW-0231">Viral genome packaging</keyword>
<evidence type="ECO:0000256" key="10">
    <source>
        <dbReference type="ARBA" id="ARBA00023296"/>
    </source>
</evidence>
<keyword evidence="11" id="KW-0175">Coiled coil</keyword>
<reference evidence="12" key="1">
    <citation type="journal article" date="2021" name="Proc. Natl. Acad. Sci. U.S.A.">
        <title>A Catalog of Tens of Thousands of Viruses from Human Metagenomes Reveals Hidden Associations with Chronic Diseases.</title>
        <authorList>
            <person name="Tisza M.J."/>
            <person name="Buck C.B."/>
        </authorList>
    </citation>
    <scope>NUCLEOTIDE SEQUENCE</scope>
    <source>
        <strain evidence="12">CtIZM3</strain>
    </source>
</reference>
<protein>
    <submittedName>
        <fullName evidence="12">Head to tail joining protein</fullName>
    </submittedName>
</protein>
<dbReference type="GO" id="GO:0044423">
    <property type="term" value="C:virion component"/>
    <property type="evidence" value="ECO:0007669"/>
    <property type="project" value="UniProtKB-KW"/>
</dbReference>
<evidence type="ECO:0000256" key="8">
    <source>
        <dbReference type="ARBA" id="ARBA00023009"/>
    </source>
</evidence>
<evidence type="ECO:0000256" key="2">
    <source>
        <dbReference type="ARBA" id="ARBA00004328"/>
    </source>
</evidence>
<dbReference type="GO" id="GO:0099002">
    <property type="term" value="P:symbiont genome ejection through host cell envelope, short tail mechanism"/>
    <property type="evidence" value="ECO:0007669"/>
    <property type="project" value="UniProtKB-KW"/>
</dbReference>
<evidence type="ECO:0000256" key="9">
    <source>
        <dbReference type="ARBA" id="ARBA00023219"/>
    </source>
</evidence>
<name>A0A8S5T8W9_9CAUD</name>
<keyword evidence="3" id="KW-1244">Viral short tail ejection system</keyword>